<accession>A0A1V0M4P7</accession>
<dbReference type="AlphaFoldDB" id="A0A1V0M4P7"/>
<reference evidence="1" key="1">
    <citation type="journal article" date="2017" name="J. Invertebr. Pathol.">
        <title>Identification and bacterial characteristics of Xenorhabdus hominickii ANU101 from an entomopathogenic nematode, Steinernema monticolum.</title>
        <authorList>
            <person name="Park Y."/>
            <person name="Kang S."/>
            <person name="Sadekuzzaman M."/>
            <person name="Kim H."/>
            <person name="Jung J.K."/>
            <person name="Kim Y."/>
        </authorList>
    </citation>
    <scope>NUCLEOTIDE SEQUENCE</scope>
    <source>
        <strain evidence="1">ANU101</strain>
        <plasmid evidence="1">unnamed3</plasmid>
    </source>
</reference>
<dbReference type="EMBL" id="NJAI01000012">
    <property type="protein sequence ID" value="PHM51876.1"/>
    <property type="molecule type" value="Genomic_DNA"/>
</dbReference>
<dbReference type="RefSeq" id="WP_099139959.1">
    <property type="nucleotide sequence ID" value="NZ_CAWNQJ010000024.1"/>
</dbReference>
<name>A0A1V0M4P7_XENHO</name>
<organism evidence="1">
    <name type="scientific">Xenorhabdus hominickii</name>
    <dbReference type="NCBI Taxonomy" id="351679"/>
    <lineage>
        <taxon>Bacteria</taxon>
        <taxon>Pseudomonadati</taxon>
        <taxon>Pseudomonadota</taxon>
        <taxon>Gammaproteobacteria</taxon>
        <taxon>Enterobacterales</taxon>
        <taxon>Morganellaceae</taxon>
        <taxon>Xenorhabdus</taxon>
    </lineage>
</organism>
<evidence type="ECO:0000313" key="2">
    <source>
        <dbReference type="EMBL" id="PHM51876.1"/>
    </source>
</evidence>
<dbReference type="Proteomes" id="UP000225433">
    <property type="component" value="Unassembled WGS sequence"/>
</dbReference>
<gene>
    <name evidence="2" type="ORF">Xhom_04715</name>
</gene>
<geneLocation type="plasmid" evidence="1">
    <name>unnamed3</name>
</geneLocation>
<keyword evidence="1" id="KW-0614">Plasmid</keyword>
<protein>
    <submittedName>
        <fullName evidence="1">Uncharacterized protein</fullName>
    </submittedName>
</protein>
<reference evidence="2 3" key="2">
    <citation type="journal article" date="2017" name="Nat. Microbiol.">
        <title>Natural product diversity associated with the nematode symbionts Photorhabdus and Xenorhabdus.</title>
        <authorList>
            <person name="Tobias N.J."/>
            <person name="Wolff H."/>
            <person name="Djahanschiri B."/>
            <person name="Grundmann F."/>
            <person name="Kronenwerth M."/>
            <person name="Shi Y.M."/>
            <person name="Simonyi S."/>
            <person name="Grun P."/>
            <person name="Shapiro-Ilan D."/>
            <person name="Pidot S.J."/>
            <person name="Stinear T.P."/>
            <person name="Ebersberger I."/>
            <person name="Bode H.B."/>
        </authorList>
    </citation>
    <scope>NUCLEOTIDE SEQUENCE [LARGE SCALE GENOMIC DNA]</scope>
    <source>
        <strain evidence="2 3">DSM 17903</strain>
    </source>
</reference>
<proteinExistence type="predicted"/>
<sequence length="87" mass="10173">MTIEYAIISENNFDGLTDRYALKDDKRAISSPKHLAEMCAKDYHDNHDGWEAYWPLDIVVFADGKYLGVFRIMQEYNPTFTASYQRT</sequence>
<dbReference type="EMBL" id="KX517800">
    <property type="protein sequence ID" value="ARD69848.1"/>
    <property type="molecule type" value="Genomic_DNA"/>
</dbReference>
<evidence type="ECO:0000313" key="1">
    <source>
        <dbReference type="EMBL" id="ARD69848.1"/>
    </source>
</evidence>
<evidence type="ECO:0000313" key="3">
    <source>
        <dbReference type="Proteomes" id="UP000225433"/>
    </source>
</evidence>